<dbReference type="Proteomes" id="UP000706124">
    <property type="component" value="Unassembled WGS sequence"/>
</dbReference>
<reference evidence="2 3" key="1">
    <citation type="journal article" date="2020" name="bioRxiv">
        <title>Whole genome comparisons of ergot fungi reveals the divergence and evolution of species within the genus Claviceps are the result of varying mechanisms driving genome evolution and host range expansion.</title>
        <authorList>
            <person name="Wyka S.A."/>
            <person name="Mondo S.J."/>
            <person name="Liu M."/>
            <person name="Dettman J."/>
            <person name="Nalam V."/>
            <person name="Broders K.D."/>
        </authorList>
    </citation>
    <scope>NUCLEOTIDE SEQUENCE [LARGE SCALE GENOMIC DNA]</scope>
    <source>
        <strain evidence="2 3">CCC 1485</strain>
    </source>
</reference>
<dbReference type="EMBL" id="SRPO01000509">
    <property type="protein sequence ID" value="KAG5931906.1"/>
    <property type="molecule type" value="Genomic_DNA"/>
</dbReference>
<accession>A0A9P7M7G7</accession>
<feature type="region of interest" description="Disordered" evidence="1">
    <location>
        <begin position="1"/>
        <end position="36"/>
    </location>
</feature>
<feature type="compositionally biased region" description="Basic and acidic residues" evidence="1">
    <location>
        <begin position="8"/>
        <end position="36"/>
    </location>
</feature>
<name>A0A9P7M7G7_9HYPO</name>
<comment type="caution">
    <text evidence="2">The sequence shown here is derived from an EMBL/GenBank/DDBJ whole genome shotgun (WGS) entry which is preliminary data.</text>
</comment>
<gene>
    <name evidence="2" type="ORF">E4U60_005686</name>
</gene>
<dbReference type="AlphaFoldDB" id="A0A9P7M7G7"/>
<protein>
    <submittedName>
        <fullName evidence="2">Uncharacterized protein</fullName>
    </submittedName>
</protein>
<organism evidence="2 3">
    <name type="scientific">Claviceps pazoutovae</name>
    <dbReference type="NCBI Taxonomy" id="1649127"/>
    <lineage>
        <taxon>Eukaryota</taxon>
        <taxon>Fungi</taxon>
        <taxon>Dikarya</taxon>
        <taxon>Ascomycota</taxon>
        <taxon>Pezizomycotina</taxon>
        <taxon>Sordariomycetes</taxon>
        <taxon>Hypocreomycetidae</taxon>
        <taxon>Hypocreales</taxon>
        <taxon>Clavicipitaceae</taxon>
        <taxon>Claviceps</taxon>
    </lineage>
</organism>
<evidence type="ECO:0000313" key="2">
    <source>
        <dbReference type="EMBL" id="KAG5931906.1"/>
    </source>
</evidence>
<sequence>MVPTPCIQEKDQQIQEKDQQIQEKDQQIQGKEQELQNRQRSISLDHIEIPLKKILKELKAVDEDCIFFAKDVEITFELDTLVVIQKAMWHATGIAA</sequence>
<proteinExistence type="predicted"/>
<keyword evidence="3" id="KW-1185">Reference proteome</keyword>
<evidence type="ECO:0000313" key="3">
    <source>
        <dbReference type="Proteomes" id="UP000706124"/>
    </source>
</evidence>
<evidence type="ECO:0000256" key="1">
    <source>
        <dbReference type="SAM" id="MobiDB-lite"/>
    </source>
</evidence>